<dbReference type="Proteomes" id="UP000011864">
    <property type="component" value="Chromosome"/>
</dbReference>
<reference evidence="1 2" key="1">
    <citation type="journal article" date="2013" name="Genome Announc.">
        <title>Complete Genome Sequence of Glaciecola psychrophila Strain 170T.</title>
        <authorList>
            <person name="Yin J."/>
            <person name="Chen J."/>
            <person name="Liu G."/>
            <person name="Yu Y."/>
            <person name="Song L."/>
            <person name="Wang X."/>
            <person name="Qu X."/>
        </authorList>
    </citation>
    <scope>NUCLEOTIDE SEQUENCE [LARGE SCALE GENOMIC DNA]</scope>
    <source>
        <strain evidence="1 2">170</strain>
    </source>
</reference>
<evidence type="ECO:0000313" key="2">
    <source>
        <dbReference type="Proteomes" id="UP000011864"/>
    </source>
</evidence>
<dbReference type="SUPFAM" id="SSF48452">
    <property type="entry name" value="TPR-like"/>
    <property type="match status" value="1"/>
</dbReference>
<dbReference type="HOGENOM" id="CLU_815982_0_0_6"/>
<gene>
    <name evidence="1" type="ORF">C427_4084</name>
</gene>
<keyword evidence="2" id="KW-1185">Reference proteome</keyword>
<name>M4RVC9_9ALTE</name>
<protein>
    <submittedName>
        <fullName evidence="1">Response regulator receiver protein</fullName>
    </submittedName>
</protein>
<dbReference type="EMBL" id="CP003837">
    <property type="protein sequence ID" value="AGH46189.1"/>
    <property type="molecule type" value="Genomic_DNA"/>
</dbReference>
<sequence>MGLASTLLKQNKIDEATELTAVLLKRDDTKFATYDLLTEFHIDNEDYQLGYEIIQEATKLAPRSIERNKKSWNLARLNHDRMGQYLATINIAKHVKNSIHDTPYLQLNVIRSGLELAATLSEIESNKLLINTEKTLVRLKQDFGNATDLGDQITIVEVRLLNLRKNKKQAEQIMLSHTRANALKNFEDNLDKVKAFHEVGLWEQSMLLLEQMKGDMGHNYFTGKVLAEYLEQESKERQDIRYSPKELGEMASSHYKNKRYKPAYNLLCQASQLSPNNANVAISLLKVIAVLAELEGLNEEETQCVANCLQALKQISLSEGQQAKLEGCTNRLNIVSATPK</sequence>
<dbReference type="AlphaFoldDB" id="M4RVC9"/>
<organism evidence="1 2">
    <name type="scientific">Paraglaciecola psychrophila 170</name>
    <dbReference type="NCBI Taxonomy" id="1129794"/>
    <lineage>
        <taxon>Bacteria</taxon>
        <taxon>Pseudomonadati</taxon>
        <taxon>Pseudomonadota</taxon>
        <taxon>Gammaproteobacteria</taxon>
        <taxon>Alteromonadales</taxon>
        <taxon>Alteromonadaceae</taxon>
        <taxon>Paraglaciecola</taxon>
    </lineage>
</organism>
<proteinExistence type="predicted"/>
<dbReference type="InterPro" id="IPR011990">
    <property type="entry name" value="TPR-like_helical_dom_sf"/>
</dbReference>
<dbReference type="PATRIC" id="fig|1129794.4.peg.4068"/>
<dbReference type="STRING" id="1129794.C427_4084"/>
<accession>M4RVC9</accession>
<evidence type="ECO:0000313" key="1">
    <source>
        <dbReference type="EMBL" id="AGH46189.1"/>
    </source>
</evidence>
<dbReference type="KEGG" id="gps:C427_4084"/>
<dbReference type="eggNOG" id="COG0457">
    <property type="taxonomic scope" value="Bacteria"/>
</dbReference>